<reference evidence="2" key="1">
    <citation type="submission" date="2022-08" db="EMBL/GenBank/DDBJ databases">
        <authorList>
            <person name="Gutierrez-Valencia J."/>
        </authorList>
    </citation>
    <scope>NUCLEOTIDE SEQUENCE</scope>
</reference>
<name>A0AAV0IZF9_9ROSI</name>
<gene>
    <name evidence="2" type="ORF">LITE_LOCUS11644</name>
    <name evidence="3" type="ORF">LITE_LOCUS40878</name>
</gene>
<proteinExistence type="predicted"/>
<evidence type="ECO:0000256" key="1">
    <source>
        <dbReference type="SAM" id="Phobius"/>
    </source>
</evidence>
<comment type="caution">
    <text evidence="2">The sequence shown here is derived from an EMBL/GenBank/DDBJ whole genome shotgun (WGS) entry which is preliminary data.</text>
</comment>
<protein>
    <submittedName>
        <fullName evidence="2">Uncharacterized protein</fullName>
    </submittedName>
</protein>
<keyword evidence="4" id="KW-1185">Reference proteome</keyword>
<keyword evidence="1" id="KW-0472">Membrane</keyword>
<sequence>PQLIDLSYSTSSSLLPPTFEQRPQLSLSPSTFSVYLIYLSFNIPPSSISSFPGFFTITGLGFFSYGQFPVLCWLVVRSLLVVHWAEIDLISKSKAGRRGF</sequence>
<feature type="non-terminal residue" evidence="2">
    <location>
        <position position="1"/>
    </location>
</feature>
<keyword evidence="1" id="KW-0812">Transmembrane</keyword>
<organism evidence="2 4">
    <name type="scientific">Linum tenue</name>
    <dbReference type="NCBI Taxonomy" id="586396"/>
    <lineage>
        <taxon>Eukaryota</taxon>
        <taxon>Viridiplantae</taxon>
        <taxon>Streptophyta</taxon>
        <taxon>Embryophyta</taxon>
        <taxon>Tracheophyta</taxon>
        <taxon>Spermatophyta</taxon>
        <taxon>Magnoliopsida</taxon>
        <taxon>eudicotyledons</taxon>
        <taxon>Gunneridae</taxon>
        <taxon>Pentapetalae</taxon>
        <taxon>rosids</taxon>
        <taxon>fabids</taxon>
        <taxon>Malpighiales</taxon>
        <taxon>Linaceae</taxon>
        <taxon>Linum</taxon>
    </lineage>
</organism>
<keyword evidence="1" id="KW-1133">Transmembrane helix</keyword>
<feature type="transmembrane region" description="Helical" evidence="1">
    <location>
        <begin position="53"/>
        <end position="76"/>
    </location>
</feature>
<evidence type="ECO:0000313" key="2">
    <source>
        <dbReference type="EMBL" id="CAI0402535.1"/>
    </source>
</evidence>
<dbReference type="Proteomes" id="UP001154282">
    <property type="component" value="Unassembled WGS sequence"/>
</dbReference>
<accession>A0AAV0IZF9</accession>
<dbReference type="AlphaFoldDB" id="A0AAV0IZF9"/>
<evidence type="ECO:0000313" key="4">
    <source>
        <dbReference type="Proteomes" id="UP001154282"/>
    </source>
</evidence>
<dbReference type="EMBL" id="CAMGYJ010000004">
    <property type="protein sequence ID" value="CAI0402535.1"/>
    <property type="molecule type" value="Genomic_DNA"/>
</dbReference>
<dbReference type="EMBL" id="CAMGYJ010000009">
    <property type="protein sequence ID" value="CAI0476675.1"/>
    <property type="molecule type" value="Genomic_DNA"/>
</dbReference>
<evidence type="ECO:0000313" key="3">
    <source>
        <dbReference type="EMBL" id="CAI0476675.1"/>
    </source>
</evidence>